<proteinExistence type="predicted"/>
<dbReference type="VEuPathDB" id="FungiDB:MUCCIDRAFT_155181"/>
<protein>
    <submittedName>
        <fullName evidence="1">Uncharacterized protein</fullName>
    </submittedName>
</protein>
<organism evidence="1 2">
    <name type="scientific">Mucor lusitanicus CBS 277.49</name>
    <dbReference type="NCBI Taxonomy" id="747725"/>
    <lineage>
        <taxon>Eukaryota</taxon>
        <taxon>Fungi</taxon>
        <taxon>Fungi incertae sedis</taxon>
        <taxon>Mucoromycota</taxon>
        <taxon>Mucoromycotina</taxon>
        <taxon>Mucoromycetes</taxon>
        <taxon>Mucorales</taxon>
        <taxon>Mucorineae</taxon>
        <taxon>Mucoraceae</taxon>
        <taxon>Mucor</taxon>
    </lineage>
</organism>
<sequence length="55" mass="6492">MKIQIPMREQSFQAPIRVTFTHHGYFLFKNNNPATQEAHQHIYQGQEMHGYDGMS</sequence>
<dbReference type="AlphaFoldDB" id="A0A168N7N4"/>
<name>A0A168N7N4_MUCCL</name>
<reference evidence="1 2" key="1">
    <citation type="submission" date="2015-06" db="EMBL/GenBank/DDBJ databases">
        <title>Expansion of signal transduction pathways in fungi by whole-genome duplication.</title>
        <authorList>
            <consortium name="DOE Joint Genome Institute"/>
            <person name="Corrochano L.M."/>
            <person name="Kuo A."/>
            <person name="Marcet-Houben M."/>
            <person name="Polaino S."/>
            <person name="Salamov A."/>
            <person name="Villalobos J.M."/>
            <person name="Alvarez M.I."/>
            <person name="Avalos J."/>
            <person name="Benito E.P."/>
            <person name="Benoit I."/>
            <person name="Burger G."/>
            <person name="Camino L.P."/>
            <person name="Canovas D."/>
            <person name="Cerda-Olmedo E."/>
            <person name="Cheng J.-F."/>
            <person name="Dominguez A."/>
            <person name="Elias M."/>
            <person name="Eslava A.P."/>
            <person name="Glaser F."/>
            <person name="Grimwood J."/>
            <person name="Gutierrez G."/>
            <person name="Heitman J."/>
            <person name="Henrissat B."/>
            <person name="Iturriaga E.A."/>
            <person name="Lang B.F."/>
            <person name="Lavin J.L."/>
            <person name="Lee S."/>
            <person name="Li W."/>
            <person name="Lindquist E."/>
            <person name="Lopez-Garcia S."/>
            <person name="Luque E.M."/>
            <person name="Marcos A.T."/>
            <person name="Martin J."/>
            <person name="Mccluskey K."/>
            <person name="Medina H.R."/>
            <person name="Miralles-Duran A."/>
            <person name="Miyazaki A."/>
            <person name="Munoz-Torres E."/>
            <person name="Oguiza J.A."/>
            <person name="Ohm R."/>
            <person name="Olmedo M."/>
            <person name="Orejas M."/>
            <person name="Ortiz-Castellanos L."/>
            <person name="Pisabarro A.G."/>
            <person name="Rodriguez-Romero J."/>
            <person name="Ruiz-Herrera J."/>
            <person name="Ruiz-Vazquez R."/>
            <person name="Sanz C."/>
            <person name="Schackwitz W."/>
            <person name="Schmutz J."/>
            <person name="Shahriari M."/>
            <person name="Shelest E."/>
            <person name="Silva-Franco F."/>
            <person name="Soanes D."/>
            <person name="Syed K."/>
            <person name="Tagua V.G."/>
            <person name="Talbot N.J."/>
            <person name="Thon M."/>
            <person name="De Vries R.P."/>
            <person name="Wiebenga A."/>
            <person name="Yadav J.S."/>
            <person name="Braun E.L."/>
            <person name="Baker S."/>
            <person name="Garre V."/>
            <person name="Horwitz B."/>
            <person name="Torres-Martinez S."/>
            <person name="Idnurm A."/>
            <person name="Herrera-Estrella A."/>
            <person name="Gabaldon T."/>
            <person name="Grigoriev I.V."/>
        </authorList>
    </citation>
    <scope>NUCLEOTIDE SEQUENCE [LARGE SCALE GENOMIC DNA]</scope>
    <source>
        <strain evidence="1 2">CBS 277.49</strain>
    </source>
</reference>
<dbReference type="EMBL" id="AMYB01000002">
    <property type="protein sequence ID" value="OAD05906.1"/>
    <property type="molecule type" value="Genomic_DNA"/>
</dbReference>
<dbReference type="Proteomes" id="UP000077051">
    <property type="component" value="Unassembled WGS sequence"/>
</dbReference>
<gene>
    <name evidence="1" type="ORF">MUCCIDRAFT_155181</name>
</gene>
<comment type="caution">
    <text evidence="1">The sequence shown here is derived from an EMBL/GenBank/DDBJ whole genome shotgun (WGS) entry which is preliminary data.</text>
</comment>
<accession>A0A168N7N4</accession>
<keyword evidence="2" id="KW-1185">Reference proteome</keyword>
<evidence type="ECO:0000313" key="1">
    <source>
        <dbReference type="EMBL" id="OAD05906.1"/>
    </source>
</evidence>
<evidence type="ECO:0000313" key="2">
    <source>
        <dbReference type="Proteomes" id="UP000077051"/>
    </source>
</evidence>